<feature type="non-terminal residue" evidence="2">
    <location>
        <position position="1"/>
    </location>
</feature>
<name>A0A2H3CWW8_ARMGA</name>
<proteinExistence type="predicted"/>
<keyword evidence="1" id="KW-0472">Membrane</keyword>
<dbReference type="GO" id="GO:0016020">
    <property type="term" value="C:membrane"/>
    <property type="evidence" value="ECO:0007669"/>
    <property type="project" value="UniProtKB-SubCell"/>
</dbReference>
<gene>
    <name evidence="2" type="ORF">ARMGADRAFT_938783</name>
</gene>
<reference evidence="3" key="1">
    <citation type="journal article" date="2017" name="Nat. Ecol. Evol.">
        <title>Genome expansion and lineage-specific genetic innovations in the forest pathogenic fungi Armillaria.</title>
        <authorList>
            <person name="Sipos G."/>
            <person name="Prasanna A.N."/>
            <person name="Walter M.C."/>
            <person name="O'Connor E."/>
            <person name="Balint B."/>
            <person name="Krizsan K."/>
            <person name="Kiss B."/>
            <person name="Hess J."/>
            <person name="Varga T."/>
            <person name="Slot J."/>
            <person name="Riley R."/>
            <person name="Boka B."/>
            <person name="Rigling D."/>
            <person name="Barry K."/>
            <person name="Lee J."/>
            <person name="Mihaltcheva S."/>
            <person name="LaButti K."/>
            <person name="Lipzen A."/>
            <person name="Waldron R."/>
            <person name="Moloney N.M."/>
            <person name="Sperisen C."/>
            <person name="Kredics L."/>
            <person name="Vagvoelgyi C."/>
            <person name="Patrignani A."/>
            <person name="Fitzpatrick D."/>
            <person name="Nagy I."/>
            <person name="Doyle S."/>
            <person name="Anderson J.B."/>
            <person name="Grigoriev I.V."/>
            <person name="Gueldener U."/>
            <person name="Muensterkoetter M."/>
            <person name="Nagy L.G."/>
        </authorList>
    </citation>
    <scope>NUCLEOTIDE SEQUENCE [LARGE SCALE GENOMIC DNA]</scope>
    <source>
        <strain evidence="3">Ar21-2</strain>
    </source>
</reference>
<feature type="transmembrane region" description="Helical" evidence="1">
    <location>
        <begin position="12"/>
        <end position="38"/>
    </location>
</feature>
<dbReference type="InParanoid" id="A0A2H3CWW8"/>
<protein>
    <recommendedName>
        <fullName evidence="4">OPT-domain-containing protein</fullName>
    </recommendedName>
</protein>
<organism evidence="2 3">
    <name type="scientific">Armillaria gallica</name>
    <name type="common">Bulbous honey fungus</name>
    <name type="synonym">Armillaria bulbosa</name>
    <dbReference type="NCBI Taxonomy" id="47427"/>
    <lineage>
        <taxon>Eukaryota</taxon>
        <taxon>Fungi</taxon>
        <taxon>Dikarya</taxon>
        <taxon>Basidiomycota</taxon>
        <taxon>Agaricomycotina</taxon>
        <taxon>Agaricomycetes</taxon>
        <taxon>Agaricomycetidae</taxon>
        <taxon>Agaricales</taxon>
        <taxon>Marasmiineae</taxon>
        <taxon>Physalacriaceae</taxon>
        <taxon>Armillaria</taxon>
    </lineage>
</organism>
<dbReference type="EMBL" id="KZ293678">
    <property type="protein sequence ID" value="PBK87529.1"/>
    <property type="molecule type" value="Genomic_DNA"/>
</dbReference>
<evidence type="ECO:0000256" key="1">
    <source>
        <dbReference type="SAM" id="Phobius"/>
    </source>
</evidence>
<accession>A0A2H3CWW8</accession>
<dbReference type="GO" id="GO:0035673">
    <property type="term" value="F:oligopeptide transmembrane transporter activity"/>
    <property type="evidence" value="ECO:0007669"/>
    <property type="project" value="InterPro"/>
</dbReference>
<dbReference type="Proteomes" id="UP000217790">
    <property type="component" value="Unassembled WGS sequence"/>
</dbReference>
<evidence type="ECO:0008006" key="4">
    <source>
        <dbReference type="Google" id="ProtNLM"/>
    </source>
</evidence>
<keyword evidence="1" id="KW-0812">Transmembrane</keyword>
<evidence type="ECO:0000313" key="3">
    <source>
        <dbReference type="Proteomes" id="UP000217790"/>
    </source>
</evidence>
<evidence type="ECO:0000313" key="2">
    <source>
        <dbReference type="EMBL" id="PBK87529.1"/>
    </source>
</evidence>
<keyword evidence="3" id="KW-1185">Reference proteome</keyword>
<dbReference type="OMA" id="RTCYPRW"/>
<dbReference type="OrthoDB" id="9986677at2759"/>
<dbReference type="AlphaFoldDB" id="A0A2H3CWW8"/>
<sequence length="63" mass="7155">LRKRRPGWFKKYNYLTSAALDGGSQVILFILSFAVFGASNKAVDFPFWRGNPENLSVDRCMPT</sequence>
<keyword evidence="1" id="KW-1133">Transmembrane helix</keyword>